<proteinExistence type="evidence at transcript level"/>
<dbReference type="CDD" id="cd23992">
    <property type="entry name" value="PBP_GOBP"/>
    <property type="match status" value="1"/>
</dbReference>
<keyword evidence="2" id="KW-1133">Transmembrane helix</keyword>
<dbReference type="Gene3D" id="1.10.238.20">
    <property type="entry name" value="Pheromone/general odorant binding protein domain"/>
    <property type="match status" value="1"/>
</dbReference>
<dbReference type="AlphaFoldDB" id="A0A0X8DCA0"/>
<evidence type="ECO:0000256" key="1">
    <source>
        <dbReference type="ARBA" id="ARBA00022729"/>
    </source>
</evidence>
<name>A0A0X8DCA0_BLAGE</name>
<dbReference type="SMART" id="SM00708">
    <property type="entry name" value="PhBP"/>
    <property type="match status" value="1"/>
</dbReference>
<reference evidence="3" key="1">
    <citation type="submission" date="2015-08" db="EMBL/GenBank/DDBJ databases">
        <title>Transcriptome-Based Identification and Expression Profiles of Chemosensory Genes in German Cockroach, Blattella germanica.</title>
        <authorList>
            <person name="Niu D.-J."/>
        </authorList>
    </citation>
    <scope>NUCLEOTIDE SEQUENCE</scope>
</reference>
<keyword evidence="1" id="KW-0732">Signal</keyword>
<dbReference type="EMBL" id="KT381640">
    <property type="protein sequence ID" value="AMA98131.1"/>
    <property type="molecule type" value="mRNA"/>
</dbReference>
<accession>A0A0X8DCA0</accession>
<organism evidence="3">
    <name type="scientific">Blattella germanica</name>
    <name type="common">German cockroach</name>
    <name type="synonym">Blatta germanica</name>
    <dbReference type="NCBI Taxonomy" id="6973"/>
    <lineage>
        <taxon>Eukaryota</taxon>
        <taxon>Metazoa</taxon>
        <taxon>Ecdysozoa</taxon>
        <taxon>Arthropoda</taxon>
        <taxon>Hexapoda</taxon>
        <taxon>Insecta</taxon>
        <taxon>Pterygota</taxon>
        <taxon>Neoptera</taxon>
        <taxon>Polyneoptera</taxon>
        <taxon>Dictyoptera</taxon>
        <taxon>Blattodea</taxon>
        <taxon>Blaberoidea</taxon>
        <taxon>Blattellidae</taxon>
        <taxon>Blattella</taxon>
    </lineage>
</organism>
<dbReference type="GO" id="GO:0005615">
    <property type="term" value="C:extracellular space"/>
    <property type="evidence" value="ECO:0007669"/>
    <property type="project" value="TreeGrafter"/>
</dbReference>
<dbReference type="PANTHER" id="PTHR11857">
    <property type="entry name" value="ODORANT BINDING PROTEIN-RELATED"/>
    <property type="match status" value="1"/>
</dbReference>
<dbReference type="SUPFAM" id="SSF47565">
    <property type="entry name" value="Insect pheromone/odorant-binding proteins"/>
    <property type="match status" value="1"/>
</dbReference>
<protein>
    <submittedName>
        <fullName evidence="3">Chemosensory protein</fullName>
    </submittedName>
</protein>
<sequence length="174" mass="19945">MRAEFTRDSLKCTLQSDTMRFYGISLAVLSLVTVIQANEEKPFLKMNTIKIITACKQDNKAQRDDYDAIRKSETPTTENGKCFLACLFDKFQVVQNGAFSIETFSKRLTELYKEDPDKLEKAMKMANECKTTLNGVQETNKCQYAPKVLECFASYKTKIEVVQDLLKYQKIKSS</sequence>
<dbReference type="InterPro" id="IPR036728">
    <property type="entry name" value="PBP_GOBP_sf"/>
</dbReference>
<dbReference type="GO" id="GO:0005549">
    <property type="term" value="F:odorant binding"/>
    <property type="evidence" value="ECO:0007669"/>
    <property type="project" value="InterPro"/>
</dbReference>
<dbReference type="InterPro" id="IPR006170">
    <property type="entry name" value="PBP/GOBP"/>
</dbReference>
<feature type="transmembrane region" description="Helical" evidence="2">
    <location>
        <begin position="21"/>
        <end position="38"/>
    </location>
</feature>
<dbReference type="GO" id="GO:0007608">
    <property type="term" value="P:sensory perception of smell"/>
    <property type="evidence" value="ECO:0007669"/>
    <property type="project" value="TreeGrafter"/>
</dbReference>
<dbReference type="Pfam" id="PF01395">
    <property type="entry name" value="PBP_GOBP"/>
    <property type="match status" value="1"/>
</dbReference>
<keyword evidence="2" id="KW-0812">Transmembrane</keyword>
<evidence type="ECO:0000256" key="2">
    <source>
        <dbReference type="SAM" id="Phobius"/>
    </source>
</evidence>
<keyword evidence="2" id="KW-0472">Membrane</keyword>
<evidence type="ECO:0000313" key="3">
    <source>
        <dbReference type="EMBL" id="AMA98131.1"/>
    </source>
</evidence>